<accession>A0A3B0XE67</accession>
<dbReference type="GO" id="GO:0003677">
    <property type="term" value="F:DNA binding"/>
    <property type="evidence" value="ECO:0007669"/>
    <property type="project" value="InterPro"/>
</dbReference>
<dbReference type="Gene3D" id="1.10.260.40">
    <property type="entry name" value="lambda repressor-like DNA-binding domains"/>
    <property type="match status" value="1"/>
</dbReference>
<evidence type="ECO:0000313" key="1">
    <source>
        <dbReference type="EMBL" id="VAW61397.1"/>
    </source>
</evidence>
<reference evidence="1" key="1">
    <citation type="submission" date="2018-06" db="EMBL/GenBank/DDBJ databases">
        <authorList>
            <person name="Zhirakovskaya E."/>
        </authorList>
    </citation>
    <scope>NUCLEOTIDE SEQUENCE</scope>
</reference>
<name>A0A3B0XE67_9ZZZZ</name>
<sequence length="79" mass="9156">MQTLRQLGDNLRMSRKKYYPHDDMSAFALRVGVSRATLQKMEKGDLSVSVKYYFQAAKLLDAEQGFSELFKLQKSLFDD</sequence>
<dbReference type="AlphaFoldDB" id="A0A3B0XE67"/>
<dbReference type="CDD" id="cd00093">
    <property type="entry name" value="HTH_XRE"/>
    <property type="match status" value="1"/>
</dbReference>
<dbReference type="EMBL" id="UOFG01000146">
    <property type="protein sequence ID" value="VAW61397.1"/>
    <property type="molecule type" value="Genomic_DNA"/>
</dbReference>
<dbReference type="InterPro" id="IPR010982">
    <property type="entry name" value="Lambda_DNA-bd_dom_sf"/>
</dbReference>
<gene>
    <name evidence="1" type="ORF">MNBD_GAMMA11-2661</name>
</gene>
<dbReference type="SUPFAM" id="SSF47413">
    <property type="entry name" value="lambda repressor-like DNA-binding domains"/>
    <property type="match status" value="1"/>
</dbReference>
<organism evidence="1">
    <name type="scientific">hydrothermal vent metagenome</name>
    <dbReference type="NCBI Taxonomy" id="652676"/>
    <lineage>
        <taxon>unclassified sequences</taxon>
        <taxon>metagenomes</taxon>
        <taxon>ecological metagenomes</taxon>
    </lineage>
</organism>
<proteinExistence type="predicted"/>
<protein>
    <recommendedName>
        <fullName evidence="2">HTH cro/C1-type domain-containing protein</fullName>
    </recommendedName>
</protein>
<evidence type="ECO:0008006" key="2">
    <source>
        <dbReference type="Google" id="ProtNLM"/>
    </source>
</evidence>
<dbReference type="InterPro" id="IPR001387">
    <property type="entry name" value="Cro/C1-type_HTH"/>
</dbReference>